<evidence type="ECO:0008006" key="3">
    <source>
        <dbReference type="Google" id="ProtNLM"/>
    </source>
</evidence>
<protein>
    <recommendedName>
        <fullName evidence="3">DUF3918 domain-containing protein</fullName>
    </recommendedName>
</protein>
<sequence length="62" mass="7359">MRRAMKPLLMLGIGAAVYSMNQSKSKTKKMDWMRPIENIDLNQLLSKKQWRKTRKKVMKSFS</sequence>
<organism evidence="1 2">
    <name type="scientific">Alkalicoccobacillus murimartini</name>
    <dbReference type="NCBI Taxonomy" id="171685"/>
    <lineage>
        <taxon>Bacteria</taxon>
        <taxon>Bacillati</taxon>
        <taxon>Bacillota</taxon>
        <taxon>Bacilli</taxon>
        <taxon>Bacillales</taxon>
        <taxon>Bacillaceae</taxon>
        <taxon>Alkalicoccobacillus</taxon>
    </lineage>
</organism>
<dbReference type="Proteomes" id="UP001225034">
    <property type="component" value="Unassembled WGS sequence"/>
</dbReference>
<accession>A0ABT9YC56</accession>
<keyword evidence="2" id="KW-1185">Reference proteome</keyword>
<evidence type="ECO:0000313" key="1">
    <source>
        <dbReference type="EMBL" id="MDQ0205435.1"/>
    </source>
</evidence>
<reference evidence="1 2" key="1">
    <citation type="submission" date="2023-07" db="EMBL/GenBank/DDBJ databases">
        <title>Genomic Encyclopedia of Type Strains, Phase IV (KMG-IV): sequencing the most valuable type-strain genomes for metagenomic binning, comparative biology and taxonomic classification.</title>
        <authorList>
            <person name="Goeker M."/>
        </authorList>
    </citation>
    <scope>NUCLEOTIDE SEQUENCE [LARGE SCALE GENOMIC DNA]</scope>
    <source>
        <strain evidence="1 2">DSM 19154</strain>
    </source>
</reference>
<dbReference type="RefSeq" id="WP_306979121.1">
    <property type="nucleotide sequence ID" value="NZ_JAUSUA010000001.1"/>
</dbReference>
<gene>
    <name evidence="1" type="ORF">J2S05_000209</name>
</gene>
<comment type="caution">
    <text evidence="1">The sequence shown here is derived from an EMBL/GenBank/DDBJ whole genome shotgun (WGS) entry which is preliminary data.</text>
</comment>
<evidence type="ECO:0000313" key="2">
    <source>
        <dbReference type="Proteomes" id="UP001225034"/>
    </source>
</evidence>
<dbReference type="EMBL" id="JAUSUA010000001">
    <property type="protein sequence ID" value="MDQ0205435.1"/>
    <property type="molecule type" value="Genomic_DNA"/>
</dbReference>
<name>A0ABT9YC56_9BACI</name>
<proteinExistence type="predicted"/>